<feature type="domain" description="Helicase ATP-binding" evidence="9">
    <location>
        <begin position="514"/>
        <end position="697"/>
    </location>
</feature>
<feature type="region of interest" description="Disordered" evidence="7">
    <location>
        <begin position="240"/>
        <end position="259"/>
    </location>
</feature>
<dbReference type="GO" id="GO:0003678">
    <property type="term" value="F:DNA helicase activity"/>
    <property type="evidence" value="ECO:0007669"/>
    <property type="project" value="UniProtKB-EC"/>
</dbReference>
<dbReference type="SMART" id="SM00487">
    <property type="entry name" value="DEXDc"/>
    <property type="match status" value="1"/>
</dbReference>
<evidence type="ECO:0000256" key="1">
    <source>
        <dbReference type="ARBA" id="ARBA00022737"/>
    </source>
</evidence>
<dbReference type="InterPro" id="IPR050474">
    <property type="entry name" value="Hel308_SKI2-like"/>
</dbReference>
<dbReference type="Pfam" id="PF18149">
    <property type="entry name" value="Helicase_PWI"/>
    <property type="match status" value="1"/>
</dbReference>
<feature type="domain" description="S1 motif" evidence="8">
    <location>
        <begin position="1354"/>
        <end position="1424"/>
    </location>
</feature>
<comment type="caution">
    <text evidence="10">The sequence shown here is derived from an EMBL/GenBank/DDBJ whole genome shotgun (WGS) entry which is preliminary data.</text>
</comment>
<keyword evidence="4" id="KW-0347">Helicase</keyword>
<dbReference type="FunFam" id="2.40.50.140:FF:000103">
    <property type="entry name" value="protein RRP5 homolog"/>
    <property type="match status" value="1"/>
</dbReference>
<keyword evidence="2" id="KW-0547">Nucleotide-binding</keyword>
<dbReference type="PROSITE" id="PS50126">
    <property type="entry name" value="S1"/>
    <property type="match status" value="2"/>
</dbReference>
<dbReference type="EC" id="3.6.4.12" evidence="10"/>
<dbReference type="InterPro" id="IPR058856">
    <property type="entry name" value="ASCC3_N"/>
</dbReference>
<evidence type="ECO:0000256" key="7">
    <source>
        <dbReference type="SAM" id="MobiDB-lite"/>
    </source>
</evidence>
<evidence type="ECO:0000256" key="6">
    <source>
        <dbReference type="ARBA" id="ARBA00023187"/>
    </source>
</evidence>
<dbReference type="Gene3D" id="3.40.50.300">
    <property type="entry name" value="P-loop containing nucleotide triphosphate hydrolases"/>
    <property type="match status" value="2"/>
</dbReference>
<reference evidence="10" key="1">
    <citation type="submission" date="2021-03" db="EMBL/GenBank/DDBJ databases">
        <authorList>
            <person name="Bekaert M."/>
        </authorList>
    </citation>
    <scope>NUCLEOTIDE SEQUENCE</scope>
</reference>
<dbReference type="PANTHER" id="PTHR47961">
    <property type="entry name" value="DNA POLYMERASE THETA, PUTATIVE (AFU_ORTHOLOGUE AFUA_1G05260)-RELATED"/>
    <property type="match status" value="1"/>
</dbReference>
<organism evidence="10 11">
    <name type="scientific">Mytilus edulis</name>
    <name type="common">Blue mussel</name>
    <dbReference type="NCBI Taxonomy" id="6550"/>
    <lineage>
        <taxon>Eukaryota</taxon>
        <taxon>Metazoa</taxon>
        <taxon>Spiralia</taxon>
        <taxon>Lophotrochozoa</taxon>
        <taxon>Mollusca</taxon>
        <taxon>Bivalvia</taxon>
        <taxon>Autobranchia</taxon>
        <taxon>Pteriomorphia</taxon>
        <taxon>Mytilida</taxon>
        <taxon>Mytiloidea</taxon>
        <taxon>Mytilidae</taxon>
        <taxon>Mytilinae</taxon>
        <taxon>Mytilus</taxon>
    </lineage>
</organism>
<keyword evidence="6" id="KW-0507">mRNA processing</keyword>
<evidence type="ECO:0000256" key="4">
    <source>
        <dbReference type="ARBA" id="ARBA00022806"/>
    </source>
</evidence>
<dbReference type="CDD" id="cd18020">
    <property type="entry name" value="DEXHc_ASCC3_1"/>
    <property type="match status" value="1"/>
</dbReference>
<feature type="region of interest" description="Disordered" evidence="7">
    <location>
        <begin position="1098"/>
        <end position="1125"/>
    </location>
</feature>
<feature type="domain" description="S1 motif" evidence="8">
    <location>
        <begin position="1555"/>
        <end position="1670"/>
    </location>
</feature>
<dbReference type="InterPro" id="IPR041094">
    <property type="entry name" value="Brr2_helicase_PWI"/>
</dbReference>
<evidence type="ECO:0000256" key="3">
    <source>
        <dbReference type="ARBA" id="ARBA00022801"/>
    </source>
</evidence>
<keyword evidence="1" id="KW-0677">Repeat</keyword>
<feature type="region of interest" description="Disordered" evidence="7">
    <location>
        <begin position="373"/>
        <end position="393"/>
    </location>
</feature>
<dbReference type="Proteomes" id="UP000683360">
    <property type="component" value="Unassembled WGS sequence"/>
</dbReference>
<feature type="compositionally biased region" description="Low complexity" evidence="7">
    <location>
        <begin position="247"/>
        <end position="258"/>
    </location>
</feature>
<protein>
    <submittedName>
        <fullName evidence="10">ASCC3</fullName>
        <ecNumber evidence="10">3.6.4.12</ecNumber>
    </submittedName>
</protein>
<evidence type="ECO:0000259" key="9">
    <source>
        <dbReference type="PROSITE" id="PS51192"/>
    </source>
</evidence>
<dbReference type="Pfam" id="PF26582">
    <property type="entry name" value="ASCC3_N"/>
    <property type="match status" value="1"/>
</dbReference>
<feature type="region of interest" description="Disordered" evidence="7">
    <location>
        <begin position="1031"/>
        <end position="1078"/>
    </location>
</feature>
<dbReference type="SUPFAM" id="SSF52540">
    <property type="entry name" value="P-loop containing nucleoside triphosphate hydrolases"/>
    <property type="match status" value="2"/>
</dbReference>
<dbReference type="GO" id="GO:0003676">
    <property type="term" value="F:nucleic acid binding"/>
    <property type="evidence" value="ECO:0007669"/>
    <property type="project" value="InterPro"/>
</dbReference>
<feature type="compositionally biased region" description="Acidic residues" evidence="7">
    <location>
        <begin position="1098"/>
        <end position="1111"/>
    </location>
</feature>
<dbReference type="Pfam" id="PF00270">
    <property type="entry name" value="DEAD"/>
    <property type="match status" value="1"/>
</dbReference>
<dbReference type="InterPro" id="IPR003593">
    <property type="entry name" value="AAA+_ATPase"/>
</dbReference>
<name>A0A8S3UG13_MYTED</name>
<keyword evidence="11" id="KW-1185">Reference proteome</keyword>
<gene>
    <name evidence="10" type="ORF">MEDL_57203</name>
</gene>
<dbReference type="PROSITE" id="PS51192">
    <property type="entry name" value="HELICASE_ATP_BIND_1"/>
    <property type="match status" value="1"/>
</dbReference>
<dbReference type="InterPro" id="IPR011545">
    <property type="entry name" value="DEAD/DEAH_box_helicase_dom"/>
</dbReference>
<evidence type="ECO:0000256" key="5">
    <source>
        <dbReference type="ARBA" id="ARBA00022840"/>
    </source>
</evidence>
<feature type="compositionally biased region" description="Basic and acidic residues" evidence="7">
    <location>
        <begin position="1587"/>
        <end position="1611"/>
    </location>
</feature>
<dbReference type="GO" id="GO:0005524">
    <property type="term" value="F:ATP binding"/>
    <property type="evidence" value="ECO:0007669"/>
    <property type="project" value="UniProtKB-KW"/>
</dbReference>
<dbReference type="InterPro" id="IPR057302">
    <property type="entry name" value="Rrp5_S1"/>
</dbReference>
<dbReference type="GO" id="GO:0016787">
    <property type="term" value="F:hydrolase activity"/>
    <property type="evidence" value="ECO:0007669"/>
    <property type="project" value="UniProtKB-KW"/>
</dbReference>
<dbReference type="InterPro" id="IPR012340">
    <property type="entry name" value="NA-bd_OB-fold"/>
</dbReference>
<dbReference type="SUPFAM" id="SSF50249">
    <property type="entry name" value="Nucleic acid-binding proteins"/>
    <property type="match status" value="3"/>
</dbReference>
<evidence type="ECO:0000313" key="10">
    <source>
        <dbReference type="EMBL" id="CAG2245180.1"/>
    </source>
</evidence>
<dbReference type="PANTHER" id="PTHR47961:SF13">
    <property type="entry name" value="ACTIVATING SIGNAL COINTEGRATOR 1 COMPLEX SUBUNIT 3"/>
    <property type="match status" value="1"/>
</dbReference>
<dbReference type="Gene3D" id="2.40.50.140">
    <property type="entry name" value="Nucleic acid-binding proteins"/>
    <property type="match status" value="2"/>
</dbReference>
<evidence type="ECO:0000259" key="8">
    <source>
        <dbReference type="PROSITE" id="PS50126"/>
    </source>
</evidence>
<dbReference type="InterPro" id="IPR027417">
    <property type="entry name" value="P-loop_NTPase"/>
</dbReference>
<dbReference type="SMART" id="SM00382">
    <property type="entry name" value="AAA"/>
    <property type="match status" value="1"/>
</dbReference>
<proteinExistence type="predicted"/>
<feature type="compositionally biased region" description="Basic and acidic residues" evidence="7">
    <location>
        <begin position="373"/>
        <end position="388"/>
    </location>
</feature>
<dbReference type="EMBL" id="CAJPWZ010002761">
    <property type="protein sequence ID" value="CAG2245180.1"/>
    <property type="molecule type" value="Genomic_DNA"/>
</dbReference>
<dbReference type="InterPro" id="IPR003029">
    <property type="entry name" value="S1_domain"/>
</dbReference>
<feature type="region of interest" description="Disordered" evidence="7">
    <location>
        <begin position="1584"/>
        <end position="1616"/>
    </location>
</feature>
<keyword evidence="3 10" id="KW-0378">Hydrolase</keyword>
<dbReference type="InterPro" id="IPR014001">
    <property type="entry name" value="Helicase_ATP-bd"/>
</dbReference>
<evidence type="ECO:0000313" key="11">
    <source>
        <dbReference type="Proteomes" id="UP000683360"/>
    </source>
</evidence>
<evidence type="ECO:0000256" key="2">
    <source>
        <dbReference type="ARBA" id="ARBA00022741"/>
    </source>
</evidence>
<keyword evidence="5" id="KW-0067">ATP-binding</keyword>
<dbReference type="Pfam" id="PF23459">
    <property type="entry name" value="S1_RRP5"/>
    <property type="match status" value="1"/>
</dbReference>
<dbReference type="OrthoDB" id="5575at2759"/>
<dbReference type="GO" id="GO:0008380">
    <property type="term" value="P:RNA splicing"/>
    <property type="evidence" value="ECO:0007669"/>
    <property type="project" value="UniProtKB-KW"/>
</dbReference>
<dbReference type="SMART" id="SM00316">
    <property type="entry name" value="S1"/>
    <property type="match status" value="5"/>
</dbReference>
<dbReference type="FunFam" id="3.40.50.300:FF:000102">
    <property type="entry name" value="RNA helicase, activating signal cointegrator 1"/>
    <property type="match status" value="1"/>
</dbReference>
<sequence>MPGTFPVASKILHKYEQDRAYRLHRQKVSTIKPKVATKGPRKYPHLILSLKKIQVNQGNEEKMKQLPRLSGALRAFTDVGSIKDRGLTWEKLTSDLNKQASVDKTDLSKTLKELSQCAKNIVGSEASSETIESGAAFLFDVFKDVDKVGPTQTAKLRNIFGPFPATAATKACILVNRVVTWIPEESSLLLGNQDREEGDGEATVQEFGKGIKFAFPKFEEFQDLSESETDDDDEEKNAIGDLKYLEPTPQKPQRTQQTSEKLEFDAAWLETEMSKYYSEADIGLSIEDLCSTVFDVLTSSKTDTELQNDLFEFLGFDRFELIQSLIQNRKQIIKTALMEEENAKKKTEAGFSRPTYGCQVTIQSEDEKRLMKQMRKDEKRGDRPRTDDMESFNFDPKTMRMQREAALLAAATAPILIQQNRGNYKIPEKYPNVFDSMAEARQSSAFIAGVKMSLSEDFRRNSNKMYEEVIIPHTETAPANIGNNRVPVDQLDEIGQIAFKGTKELNRIQTVVFPAAYKTNENLLICAPTGAGKTNIAMLTILHEIKQHISQGVIKKDEFKIIYVAPMKALAAEMVRNFGSRLEPLGISVRELTGDMSLTKAEILKTQMMVTTPEKWDVVTRKSTGDVALAQLVKLLIIDEVHLLHDDRGAVIESLVARTIRQVESSQNMIRIIGLSATLPNYLDVARFLHVNPYQGLFFFDGRFRPVPLSQTFVGVKSTNRVQQLQEMNTVCYEKVLEQVRQGYQTMVFVHARNDTVRTAMVLRDMAKNKNEIGFFLPEQSRQYGEAQKTTMKSRNKQLKDLFPDGFATHHAGMLRQDRNIVEKHFAAGLIKCLVCTATLAWGVNLPAHAVIIKVYSGSENTPFYPNKVLLVEVIDPGITIEQDYLVHRQPIGEWLVHSCLNCGLDVYATKPRSSRLLINQKVQYDPAVIDRLHHHPNYSDVFELVLPEKDTPFQTIPDRSSGQFESLQGEINMVQEQLTNYLIQEETEMENRIKHYEEEQRILFQQLQEKVRKDKKKMISVLLEAQKQKMKGIGDNTGSKSVSKSPERLKPKGMTSQKTALSRAKSTPVPRGQSLEDYDQNADGLFMFDGGDVDSEEQFYQSDDESESEEGSDRGEREAPSTMKKNKLIYSASVPISVPTWCPGIRDTGDIEEFDEDGVVAKDVPFEVLFLNELCFHSRPGNQYIYNKSQVLTGDGVTVKFLQYGGTIHRSHLTENPDKALKNKQIKACVLYIHPTTKAAVLSNLPHLVEYKGVPVIGQFGQLTVCQIVENAEVTHPGSYNVLFKLPGDIKATCGLKNLSDGKIADVRSMFKQGSEHRCRVMDFHYIDQLVTITLKQSILDQKYMSLQDIKPGDIVECTVETCVEKGIGVKLSQNIHGYIPNLHLANSTFKTRDVKEFHEGKQLKCRVLKVDEKKRNVILTNKKMLLNTKLPILTDFDQLKSGMDVEGYIAKITNKAFWWLSLMKLRLVLNLHIRNQRDESEDEYEDWTETGLDVKLPSSKQAFLPIKHLTDSMETSHLLLDMYNPGDVIENAVYPRNNMPVSYYKLYVLFMIGMMIPGTIRNIMSYGVFVQFAGQLVGLSPNKNEQQEETQKNSAPRKYDIRMGNRETPKTLPKSMKVSEWATETSKLNAIRRSKVEDLNTIYHQGQPVIAMVTEVDNEKNRFIVSLRIQDCYHGNVDIGIDLLSSYLQEIDSAWNKVVENKGKKNKLRGVKVGQVTDFIVEDCSEDGLLGHVTNGVKGICTKEHMDDGSYEEGSKLKCVVLFIDPENKCVEVAVNKHIIKTVNSKQKSIHRIKLSSFIN</sequence>
<keyword evidence="6" id="KW-0508">mRNA splicing</keyword>
<accession>A0A8S3UG13</accession>